<protein>
    <recommendedName>
        <fullName evidence="5">Fibronectin type-III domain-containing protein</fullName>
    </recommendedName>
</protein>
<feature type="chain" id="PRO_5043832654" description="Fibronectin type-III domain-containing protein" evidence="4">
    <location>
        <begin position="22"/>
        <end position="1815"/>
    </location>
</feature>
<dbReference type="InterPro" id="IPR050964">
    <property type="entry name" value="Striated_Muscle_Regulatory"/>
</dbReference>
<dbReference type="InterPro" id="IPR011009">
    <property type="entry name" value="Kinase-like_dom_sf"/>
</dbReference>
<dbReference type="InterPro" id="IPR003961">
    <property type="entry name" value="FN3_dom"/>
</dbReference>
<accession>A0AAV8X7D1</accession>
<feature type="region of interest" description="Disordered" evidence="2">
    <location>
        <begin position="1773"/>
        <end position="1815"/>
    </location>
</feature>
<feature type="region of interest" description="Disordered" evidence="2">
    <location>
        <begin position="48"/>
        <end position="71"/>
    </location>
</feature>
<dbReference type="Pfam" id="PF00041">
    <property type="entry name" value="fn3"/>
    <property type="match status" value="4"/>
</dbReference>
<dbReference type="SUPFAM" id="SSF49265">
    <property type="entry name" value="Fibronectin type III"/>
    <property type="match status" value="4"/>
</dbReference>
<dbReference type="PROSITE" id="PS50853">
    <property type="entry name" value="FN3"/>
    <property type="match status" value="4"/>
</dbReference>
<dbReference type="SMART" id="SM00060">
    <property type="entry name" value="FN3"/>
    <property type="match status" value="7"/>
</dbReference>
<evidence type="ECO:0000313" key="7">
    <source>
        <dbReference type="Proteomes" id="UP001162156"/>
    </source>
</evidence>
<comment type="caution">
    <text evidence="6">The sequence shown here is derived from an EMBL/GenBank/DDBJ whole genome shotgun (WGS) entry which is preliminary data.</text>
</comment>
<feature type="domain" description="Fibronectin type-III" evidence="5">
    <location>
        <begin position="808"/>
        <end position="913"/>
    </location>
</feature>
<dbReference type="SUPFAM" id="SSF56112">
    <property type="entry name" value="Protein kinase-like (PK-like)"/>
    <property type="match status" value="1"/>
</dbReference>
<sequence length="1815" mass="206689">MGTVSNFLLLLFQFRIALILGYHGHHGDPIVSSPSVVISTLASGIPASPPTNVRATPVDSTSNQSDRGERPAECEVLMNPDADEIFFQEQGISMPIRFKQSEMNSSPLDIPPENSFYMVRNVKPLRNYTINIRMRNNYGSGPAATTIVSTPAELQSIGIHISKKLIFIADTDGYVSKIPMEQDSKNKIHILKPQNLDFIPLDITVDWLNDQLYILGEVKYQISRYIIKRCNLDGESLTVAYAGLSKKPFSIQIDPFYTAISDLRPTVTNSQLQKVISLATANKKFYWTDGIDVFNEEYHKAYDSYFHNTIPHLTNGSYKKVFINLQSSQPWPIPINPPTNVQAIFGRNIAKTRWQPPHLLGVQGKGAWQNWSYEISITEVNSKEVVFHKHVNTTFFTINDLKENSEYILKVAAYTKFGKGPWSSEFRGSTLNRSKNPIILWSAAEGLLKSNAAGENVETVIHKIRMRNLHVTDITWFKDQIYLVTNDSRVYWHNLTSHKQDRLSDMDSIGSIAIDWIGMKLYWSNTKQQLIIRGNLNGTQQEPLLTALAKELNIDSIKAYLYWSTGIKVECAHLNGVDRIEYHDVQFFSGKQVMGLTLDMDQKFVYWIVRGSEGSNLYKAPMQGYWDKKLSVEIVSSLQKPNMQGPLCYFHKRLLWLQDDKNAAISDLSGKNIATITGKSIWGLNMVYVVDSSLHMLPDDINPWVDINVIPEMTDKTSVKVIGSSESFNVTWNPINNVNYGTVFYEVQIDSPFKNDSTIINTTTPSVKYWCEVTPFTPLNVTIRAFTYWGTSPQVRAEIFSPPSTPSAPINLRAYVIYEHNPPQADNYVSIIFRWDFPLYPNGVLQGFKLRCWYMENDVEMDICENVITMANETEYKLTELEDYEIYYFEVQAFTEIGSGTISDSISVDSSHEWPLPTLLIASSDSIFIDDIDTNQSYPLIDGIITPVELSYLMKESNLFWINKKQELIMYNFLTLNQTKIFDITGKPNGLTLDWLERSLYYVETPKNLPGSLVYKIDLNHIDKKIIKNIEVLYTASNISKIEVSPFSKRLYWVETTDGIRYKLMQSNTDGSNIRPFFSQHNHNKRDLDDSAKPCNCPFIPEVGPSFTIDHSDTKTKPLLIFINPYTLNVVSTDKDGCFCNIVANNTIVSNSFPLDRIKSDFGTLYWTNPTQGLLYALKRKEANILTKEVKVSDIVIYGQHMQPYPPRECLGPKQHDNFTVSLNFKSPSSLNIQMPDLIIHEDCFNVSMATVAYTVFYRIYNDDNSDCSKINCDQIVTFNKNVEISGLKPFTNYIVSVAVSNHFTETGEMLIGPPSIFQTAPGAPSEPQNVSALVLNPTLAKVHWLPPEQLNGLIVYYEIHWQTEGALSGVRQKRAYSETNESSSDSDRVQITTYPEPASFILINKTAYSLKLSWDITQHVTNYSVEYTPITSNEWIQIETEEVNKNILINVINLKPKTQYKFRLTLLYENDTELYIWPSDSKFIFETLGDRPSPPGIPIIQYVKPNVYKVWWEASKDNGAPIELYKLEGKILITYRNKRSTNRTLPWFNTSPSIEIEDPGWETFYNGTDTSWIISGLNEKHKYAFRVSALNSYGWSDSSEESNEFDLNEAARIAEKQNPMNLILIATGVPISICFLVIAASCYVICSGKGKQKKIQQVVPIPRAPDVELATLRELPRRGIHNTNILYVSAQQTPEEITLLPHIRRHKLMLKCWEFEPEKRPTFKYCLEVLENLHRQTLRNPTTGAHEGQYISTVPELYAGISNAAYFRDENHNSSGNSWKSETEDEATKEKTPFLSPEKKLHSKGNTEIFGTGL</sequence>
<keyword evidence="3" id="KW-1133">Transmembrane helix</keyword>
<reference evidence="6" key="1">
    <citation type="journal article" date="2023" name="Insect Mol. Biol.">
        <title>Genome sequencing provides insights into the evolution of gene families encoding plant cell wall-degrading enzymes in longhorned beetles.</title>
        <authorList>
            <person name="Shin N.R."/>
            <person name="Okamura Y."/>
            <person name="Kirsch R."/>
            <person name="Pauchet Y."/>
        </authorList>
    </citation>
    <scope>NUCLEOTIDE SEQUENCE</scope>
    <source>
        <strain evidence="6">RBIC_L_NR</strain>
    </source>
</reference>
<keyword evidence="7" id="KW-1185">Reference proteome</keyword>
<feature type="domain" description="Fibronectin type-III" evidence="5">
    <location>
        <begin position="1495"/>
        <end position="1611"/>
    </location>
</feature>
<dbReference type="Gene3D" id="2.60.40.10">
    <property type="entry name" value="Immunoglobulins"/>
    <property type="match status" value="6"/>
</dbReference>
<evidence type="ECO:0000256" key="4">
    <source>
        <dbReference type="SAM" id="SignalP"/>
    </source>
</evidence>
<dbReference type="Proteomes" id="UP001162156">
    <property type="component" value="Unassembled WGS sequence"/>
</dbReference>
<feature type="domain" description="Fibronectin type-III" evidence="5">
    <location>
        <begin position="334"/>
        <end position="433"/>
    </location>
</feature>
<proteinExistence type="predicted"/>
<dbReference type="SMART" id="SM00135">
    <property type="entry name" value="LY"/>
    <property type="match status" value="4"/>
</dbReference>
<evidence type="ECO:0000259" key="5">
    <source>
        <dbReference type="PROSITE" id="PS50853"/>
    </source>
</evidence>
<keyword evidence="1" id="KW-0677">Repeat</keyword>
<feature type="signal peptide" evidence="4">
    <location>
        <begin position="1"/>
        <end position="21"/>
    </location>
</feature>
<feature type="compositionally biased region" description="Basic and acidic residues" evidence="2">
    <location>
        <begin position="1787"/>
        <end position="1801"/>
    </location>
</feature>
<dbReference type="SUPFAM" id="SSF63825">
    <property type="entry name" value="YWTD domain"/>
    <property type="match status" value="3"/>
</dbReference>
<feature type="domain" description="Fibronectin type-III" evidence="5">
    <location>
        <begin position="1397"/>
        <end position="1491"/>
    </location>
</feature>
<keyword evidence="3" id="KW-0472">Membrane</keyword>
<evidence type="ECO:0000313" key="6">
    <source>
        <dbReference type="EMBL" id="KAJ8934365.1"/>
    </source>
</evidence>
<name>A0AAV8X7D1_9CUCU</name>
<dbReference type="InterPro" id="IPR000033">
    <property type="entry name" value="LDLR_classB_rpt"/>
</dbReference>
<dbReference type="InterPro" id="IPR036116">
    <property type="entry name" value="FN3_sf"/>
</dbReference>
<evidence type="ECO:0000256" key="3">
    <source>
        <dbReference type="SAM" id="Phobius"/>
    </source>
</evidence>
<evidence type="ECO:0000256" key="2">
    <source>
        <dbReference type="SAM" id="MobiDB-lite"/>
    </source>
</evidence>
<evidence type="ECO:0000256" key="1">
    <source>
        <dbReference type="ARBA" id="ARBA00022737"/>
    </source>
</evidence>
<feature type="compositionally biased region" description="Polar residues" evidence="2">
    <location>
        <begin position="50"/>
        <end position="65"/>
    </location>
</feature>
<dbReference type="InterPro" id="IPR013783">
    <property type="entry name" value="Ig-like_fold"/>
</dbReference>
<dbReference type="FunFam" id="2.60.40.10:FF:002572">
    <property type="entry name" value="Tyrosine-protein kinase receptor"/>
    <property type="match status" value="1"/>
</dbReference>
<feature type="transmembrane region" description="Helical" evidence="3">
    <location>
        <begin position="1623"/>
        <end position="1647"/>
    </location>
</feature>
<dbReference type="PANTHER" id="PTHR13817">
    <property type="entry name" value="TITIN"/>
    <property type="match status" value="1"/>
</dbReference>
<dbReference type="InterPro" id="IPR011042">
    <property type="entry name" value="6-blade_b-propeller_TolB-like"/>
</dbReference>
<dbReference type="CDD" id="cd00063">
    <property type="entry name" value="FN3"/>
    <property type="match status" value="6"/>
</dbReference>
<dbReference type="Gene3D" id="2.120.10.30">
    <property type="entry name" value="TolB, C-terminal domain"/>
    <property type="match status" value="3"/>
</dbReference>
<gene>
    <name evidence="6" type="ORF">NQ314_013406</name>
</gene>
<keyword evidence="4" id="KW-0732">Signal</keyword>
<organism evidence="6 7">
    <name type="scientific">Rhamnusium bicolor</name>
    <dbReference type="NCBI Taxonomy" id="1586634"/>
    <lineage>
        <taxon>Eukaryota</taxon>
        <taxon>Metazoa</taxon>
        <taxon>Ecdysozoa</taxon>
        <taxon>Arthropoda</taxon>
        <taxon>Hexapoda</taxon>
        <taxon>Insecta</taxon>
        <taxon>Pterygota</taxon>
        <taxon>Neoptera</taxon>
        <taxon>Endopterygota</taxon>
        <taxon>Coleoptera</taxon>
        <taxon>Polyphaga</taxon>
        <taxon>Cucujiformia</taxon>
        <taxon>Chrysomeloidea</taxon>
        <taxon>Cerambycidae</taxon>
        <taxon>Lepturinae</taxon>
        <taxon>Rhagiini</taxon>
        <taxon>Rhamnusium</taxon>
    </lineage>
</organism>
<dbReference type="PANTHER" id="PTHR13817:SF166">
    <property type="entry name" value="NEURONAL IGCAM-RELATED"/>
    <property type="match status" value="1"/>
</dbReference>
<dbReference type="EMBL" id="JANEYF010003732">
    <property type="protein sequence ID" value="KAJ8934365.1"/>
    <property type="molecule type" value="Genomic_DNA"/>
</dbReference>
<keyword evidence="3" id="KW-0812">Transmembrane</keyword>